<gene>
    <name evidence="4" type="primary">LOC108837531</name>
</gene>
<dbReference type="GO" id="GO:0051225">
    <property type="term" value="P:spindle assembly"/>
    <property type="evidence" value="ECO:0007669"/>
    <property type="project" value="TreeGrafter"/>
</dbReference>
<dbReference type="PANTHER" id="PTHR31807:SF58">
    <property type="entry name" value="AUGMIN SUBUNIT 8"/>
    <property type="match status" value="1"/>
</dbReference>
<evidence type="ECO:0000313" key="4">
    <source>
        <dbReference type="RefSeq" id="XP_056863127.1"/>
    </source>
</evidence>
<dbReference type="AlphaFoldDB" id="A0A9W3DH72"/>
<accession>A0A9W3DH72</accession>
<dbReference type="GO" id="GO:0005880">
    <property type="term" value="C:nuclear microtubule"/>
    <property type="evidence" value="ECO:0007669"/>
    <property type="project" value="TreeGrafter"/>
</dbReference>
<protein>
    <submittedName>
        <fullName evidence="4">AUGMIN subunit 8</fullName>
    </submittedName>
</protein>
<evidence type="ECO:0000256" key="2">
    <source>
        <dbReference type="SAM" id="MobiDB-lite"/>
    </source>
</evidence>
<feature type="region of interest" description="Disordered" evidence="2">
    <location>
        <begin position="128"/>
        <end position="206"/>
    </location>
</feature>
<evidence type="ECO:0000256" key="1">
    <source>
        <dbReference type="ARBA" id="ARBA00010016"/>
    </source>
</evidence>
<keyword evidence="3" id="KW-1185">Reference proteome</keyword>
<dbReference type="GO" id="GO:0005737">
    <property type="term" value="C:cytoplasm"/>
    <property type="evidence" value="ECO:0007669"/>
    <property type="project" value="TreeGrafter"/>
</dbReference>
<dbReference type="RefSeq" id="XP_056863127.1">
    <property type="nucleotide sequence ID" value="XM_057007147.1"/>
</dbReference>
<feature type="compositionally biased region" description="Polar residues" evidence="2">
    <location>
        <begin position="360"/>
        <end position="370"/>
    </location>
</feature>
<feature type="compositionally biased region" description="Low complexity" evidence="2">
    <location>
        <begin position="83"/>
        <end position="94"/>
    </location>
</feature>
<feature type="region of interest" description="Disordered" evidence="2">
    <location>
        <begin position="1"/>
        <end position="103"/>
    </location>
</feature>
<comment type="similarity">
    <text evidence="1">Belongs to the QWRF family.</text>
</comment>
<sequence>MDVATTDSTRRRRLIPSDKNNNAPAATTRRPRTAEVSSRYRSPTPTRTGRCPSPSVTRPTVSSTSQSVAAAKRAVSADRKRPSTPLSPTTSSTPIRDVSVDLPASSRRLSMGRLPESLWPSTMRSLSASFQSDSVSVPVSKKERTVRSSSVDRTLRPSSNIAQKHKAETTSASRKPTPERKTSPLKAKKNAENLSENSKPADGGHSRLIEQHRWPSRIGGNLGSNLLNRSLDLGDRTSRGLPTSGSRMGPSLRRMSLPLSSSSKPLHKTSSTASSLGGLLSPTKSEDNNVARASGAQRLLSASSMDRATLATAVARLHPLSAPGSRPASPSRTSFSSSSSVSRGMSTSRGVSPARGLSPSRVTSTSSFARPSTPPSRGVSPSRIRQTSNSTQSSTASSVLSFITDVKKGKKASYIEDVHQLRLLHNRYLQWRFAIARAEAVMHIQRLTSEETLFNVWHAISELRDDVTSQRIGLQQLKLEIKLNSLLNDQMVNLEEWAALERDHVSSLVGAIADLEANTLRLPVSGGTKADVGSLKTAMSSALDVMQAMGSSIWSLLSKVEEMNKMVSELAVVVTKESSMQGKCEDLLASTAIMQIKECSLRTHLIQTKREGEEENTEEETSSLLPLSKLPWP</sequence>
<dbReference type="PANTHER" id="PTHR31807">
    <property type="entry name" value="AUGMIN FAMILY MEMBER"/>
    <property type="match status" value="1"/>
</dbReference>
<dbReference type="Pfam" id="PF04484">
    <property type="entry name" value="QWRF"/>
    <property type="match status" value="1"/>
</dbReference>
<feature type="region of interest" description="Disordered" evidence="2">
    <location>
        <begin position="608"/>
        <end position="633"/>
    </location>
</feature>
<dbReference type="GeneID" id="108837531"/>
<reference evidence="4" key="2">
    <citation type="submission" date="2025-08" db="UniProtKB">
        <authorList>
            <consortium name="RefSeq"/>
        </authorList>
    </citation>
    <scope>IDENTIFICATION</scope>
    <source>
        <tissue evidence="4">Leaf</tissue>
    </source>
</reference>
<dbReference type="OrthoDB" id="1924320at2759"/>
<feature type="compositionally biased region" description="Polar residues" evidence="2">
    <location>
        <begin position="128"/>
        <end position="137"/>
    </location>
</feature>
<dbReference type="Proteomes" id="UP000504610">
    <property type="component" value="Chromosome 4"/>
</dbReference>
<feature type="compositionally biased region" description="Polar residues" evidence="2">
    <location>
        <begin position="147"/>
        <end position="162"/>
    </location>
</feature>
<feature type="compositionally biased region" description="Polar residues" evidence="2">
    <location>
        <begin position="35"/>
        <end position="47"/>
    </location>
</feature>
<feature type="region of interest" description="Disordered" evidence="2">
    <location>
        <begin position="320"/>
        <end position="392"/>
    </location>
</feature>
<evidence type="ECO:0000313" key="3">
    <source>
        <dbReference type="Proteomes" id="UP000504610"/>
    </source>
</evidence>
<proteinExistence type="inferred from homology"/>
<name>A0A9W3DH72_RAPSA</name>
<dbReference type="KEGG" id="rsz:108837531"/>
<dbReference type="GO" id="GO:0008017">
    <property type="term" value="F:microtubule binding"/>
    <property type="evidence" value="ECO:0007669"/>
    <property type="project" value="TreeGrafter"/>
</dbReference>
<organism evidence="3 4">
    <name type="scientific">Raphanus sativus</name>
    <name type="common">Radish</name>
    <name type="synonym">Raphanus raphanistrum var. sativus</name>
    <dbReference type="NCBI Taxonomy" id="3726"/>
    <lineage>
        <taxon>Eukaryota</taxon>
        <taxon>Viridiplantae</taxon>
        <taxon>Streptophyta</taxon>
        <taxon>Embryophyta</taxon>
        <taxon>Tracheophyta</taxon>
        <taxon>Spermatophyta</taxon>
        <taxon>Magnoliopsida</taxon>
        <taxon>eudicotyledons</taxon>
        <taxon>Gunneridae</taxon>
        <taxon>Pentapetalae</taxon>
        <taxon>rosids</taxon>
        <taxon>malvids</taxon>
        <taxon>Brassicales</taxon>
        <taxon>Brassicaceae</taxon>
        <taxon>Brassiceae</taxon>
        <taxon>Raphanus</taxon>
    </lineage>
</organism>
<feature type="compositionally biased region" description="Low complexity" evidence="2">
    <location>
        <begin position="622"/>
        <end position="633"/>
    </location>
</feature>
<reference evidence="3" key="1">
    <citation type="journal article" date="2019" name="Database">
        <title>The radish genome database (RadishGD): an integrated information resource for radish genomics.</title>
        <authorList>
            <person name="Yu H.J."/>
            <person name="Baek S."/>
            <person name="Lee Y.J."/>
            <person name="Cho A."/>
            <person name="Mun J.H."/>
        </authorList>
    </citation>
    <scope>NUCLEOTIDE SEQUENCE [LARGE SCALE GENOMIC DNA]</scope>
    <source>
        <strain evidence="3">cv. WK10039</strain>
    </source>
</reference>
<feature type="compositionally biased region" description="Low complexity" evidence="2">
    <location>
        <begin position="320"/>
        <end position="352"/>
    </location>
</feature>
<feature type="compositionally biased region" description="Low complexity" evidence="2">
    <location>
        <begin position="251"/>
        <end position="281"/>
    </location>
</feature>
<feature type="compositionally biased region" description="Low complexity" evidence="2">
    <location>
        <begin position="52"/>
        <end position="71"/>
    </location>
</feature>
<dbReference type="InterPro" id="IPR007573">
    <property type="entry name" value="QWRF"/>
</dbReference>
<feature type="region of interest" description="Disordered" evidence="2">
    <location>
        <begin position="233"/>
        <end position="292"/>
    </location>
</feature>